<dbReference type="InterPro" id="IPR000591">
    <property type="entry name" value="DEP_dom"/>
</dbReference>
<feature type="region of interest" description="Disordered" evidence="1">
    <location>
        <begin position="687"/>
        <end position="710"/>
    </location>
</feature>
<feature type="compositionally biased region" description="Basic and acidic residues" evidence="1">
    <location>
        <begin position="548"/>
        <end position="573"/>
    </location>
</feature>
<evidence type="ECO:0000313" key="4">
    <source>
        <dbReference type="RefSeq" id="XP_013404999.1"/>
    </source>
</evidence>
<protein>
    <submittedName>
        <fullName evidence="4">DEP domain-containing protein 1B isoform X1</fullName>
    </submittedName>
</protein>
<feature type="compositionally biased region" description="Low complexity" evidence="1">
    <location>
        <begin position="297"/>
        <end position="312"/>
    </location>
</feature>
<dbReference type="InParanoid" id="A0A1S3J580"/>
<dbReference type="PANTHER" id="PTHR16206:SF4">
    <property type="entry name" value="PROTEIN LET-99"/>
    <property type="match status" value="1"/>
</dbReference>
<dbReference type="OrthoDB" id="524326at2759"/>
<dbReference type="InterPro" id="IPR008936">
    <property type="entry name" value="Rho_GTPase_activation_prot"/>
</dbReference>
<accession>A0A1S3J580</accession>
<dbReference type="SUPFAM" id="SSF48350">
    <property type="entry name" value="GTPase activation domain, GAP"/>
    <property type="match status" value="1"/>
</dbReference>
<evidence type="ECO:0000313" key="3">
    <source>
        <dbReference type="Proteomes" id="UP000085678"/>
    </source>
</evidence>
<feature type="region of interest" description="Disordered" evidence="1">
    <location>
        <begin position="540"/>
        <end position="581"/>
    </location>
</feature>
<dbReference type="SUPFAM" id="SSF46785">
    <property type="entry name" value="Winged helix' DNA-binding domain"/>
    <property type="match status" value="1"/>
</dbReference>
<dbReference type="PROSITE" id="PS50186">
    <property type="entry name" value="DEP"/>
    <property type="match status" value="1"/>
</dbReference>
<feature type="compositionally biased region" description="Low complexity" evidence="1">
    <location>
        <begin position="604"/>
        <end position="621"/>
    </location>
</feature>
<dbReference type="Gene3D" id="1.10.10.10">
    <property type="entry name" value="Winged helix-like DNA-binding domain superfamily/Winged helix DNA-binding domain"/>
    <property type="match status" value="1"/>
</dbReference>
<name>A0A1S3J580_LINAN</name>
<evidence type="ECO:0000259" key="2">
    <source>
        <dbReference type="PROSITE" id="PS50186"/>
    </source>
</evidence>
<dbReference type="InterPro" id="IPR036390">
    <property type="entry name" value="WH_DNA-bd_sf"/>
</dbReference>
<feature type="region of interest" description="Disordered" evidence="1">
    <location>
        <begin position="399"/>
        <end position="432"/>
    </location>
</feature>
<dbReference type="STRING" id="7574.A0A1S3J580"/>
<dbReference type="Proteomes" id="UP000085678">
    <property type="component" value="Unplaced"/>
</dbReference>
<feature type="compositionally biased region" description="Polar residues" evidence="1">
    <location>
        <begin position="689"/>
        <end position="701"/>
    </location>
</feature>
<keyword evidence="3" id="KW-1185">Reference proteome</keyword>
<dbReference type="KEGG" id="lak:106169901"/>
<dbReference type="AlphaFoldDB" id="A0A1S3J580"/>
<proteinExistence type="predicted"/>
<sequence>MDKTGTLMGPYRATRLWNDIITTFRSGMKVGRHRKAMKTYDDCFVASEAIDWMHNCLQTNPNFGPEVTRQQTIQLMQKFLKSKVFEDVRGAKHNKEQFEDNSRLYRFTQTSPLRPIRTPLRQRNGNSDHLAPSRHLDYDQLKKVTCIPEAGLPECKLVAKPLSTEEIENEYKNITLGGLRRILGVESLEGILDREEVSGKYIFHNMNFVNKNGIVTNIERKDQLPVWILSAMKCLAYWPNNKDDRLPDYPGFERDVFRVVQDYFIALEEPLLTFDMYDVFINVLSRAENMGKEKESSSTNSSKSTNKTGSRTSLNSFASVENLMLNLTNQGWGNMAAKNPFDNYARQSVSCLNLSRITPVPEQMLYRYDSTNSVTHSKYETEFSGEGNAAHTVYHEHPQTLSSDQGHGSSYNTTTSHSRSRQASAPSNLKRTSQQFASVHNLNQEDLDNNVRDVEPNLLTSHNKFYSTTHLNTAEQFLSQGGLQQHRDIMGSQNTASTFSMASTHYGGHSQGASTFGYSGGQVTSIYGSRLSRCPSGWDFRGSTATLDRPRSVRSRAYDENSESEPPRPRDPPSYKPPPAYNVVVFNREHQPVISGAALRRNISNNSNSGNGNSSSSTNYYSARSQQWSEYETARASPYDNRLESVDIAEEELSSGYNRLNSDVDRYNSDVDRYNSDVGRYNRDVGRTSFRNVNNNGTSVGRVNESRNESRPTGLFMTEEVVGCVQNALQTCCLFLPPARKRKLHLLLRLMSLTSHNRELVLTDTTTTRQLVLSTFSRCILRSKEEVDLDELLSMRLVGFMMDHYEDILSVPEHLKKQVDDRIIHLRRARIVYTLDDTPGLTYCEQVTLKEYESQRLGHSQRAVSELLENIIRDKTMGDKEKKKKLKQFKNSYPEIYSHRFPTSQSEADFFPAKPKIKQPLLSRPLQRLRSLRF</sequence>
<dbReference type="PANTHER" id="PTHR16206">
    <property type="entry name" value="DEP DOMAIN-CONTAINING"/>
    <property type="match status" value="1"/>
</dbReference>
<dbReference type="OMA" id="HRRHMRT"/>
<feature type="domain" description="DEP" evidence="2">
    <location>
        <begin position="24"/>
        <end position="109"/>
    </location>
</feature>
<dbReference type="GO" id="GO:0035556">
    <property type="term" value="P:intracellular signal transduction"/>
    <property type="evidence" value="ECO:0007669"/>
    <property type="project" value="InterPro"/>
</dbReference>
<dbReference type="SMART" id="SM00049">
    <property type="entry name" value="DEP"/>
    <property type="match status" value="1"/>
</dbReference>
<reference evidence="4" key="1">
    <citation type="submission" date="2025-08" db="UniProtKB">
        <authorList>
            <consortium name="RefSeq"/>
        </authorList>
    </citation>
    <scope>IDENTIFICATION</scope>
    <source>
        <tissue evidence="4">Gonads</tissue>
    </source>
</reference>
<dbReference type="Pfam" id="PF00610">
    <property type="entry name" value="DEP"/>
    <property type="match status" value="1"/>
</dbReference>
<dbReference type="InterPro" id="IPR036388">
    <property type="entry name" value="WH-like_DNA-bd_sf"/>
</dbReference>
<evidence type="ECO:0000256" key="1">
    <source>
        <dbReference type="SAM" id="MobiDB-lite"/>
    </source>
</evidence>
<dbReference type="RefSeq" id="XP_013404999.1">
    <property type="nucleotide sequence ID" value="XM_013549545.2"/>
</dbReference>
<feature type="region of interest" description="Disordered" evidence="1">
    <location>
        <begin position="291"/>
        <end position="312"/>
    </location>
</feature>
<dbReference type="GeneID" id="106169901"/>
<organism evidence="3 4">
    <name type="scientific">Lingula anatina</name>
    <name type="common">Brachiopod</name>
    <name type="synonym">Lingula unguis</name>
    <dbReference type="NCBI Taxonomy" id="7574"/>
    <lineage>
        <taxon>Eukaryota</taxon>
        <taxon>Metazoa</taxon>
        <taxon>Spiralia</taxon>
        <taxon>Lophotrochozoa</taxon>
        <taxon>Brachiopoda</taxon>
        <taxon>Linguliformea</taxon>
        <taxon>Lingulata</taxon>
        <taxon>Lingulida</taxon>
        <taxon>Linguloidea</taxon>
        <taxon>Lingulidae</taxon>
        <taxon>Lingula</taxon>
    </lineage>
</organism>
<feature type="region of interest" description="Disordered" evidence="1">
    <location>
        <begin position="600"/>
        <end position="621"/>
    </location>
</feature>
<gene>
    <name evidence="4" type="primary">LOC106169901</name>
</gene>